<protein>
    <recommendedName>
        <fullName evidence="4">Lipoprotein</fullName>
    </recommendedName>
</protein>
<evidence type="ECO:0008006" key="4">
    <source>
        <dbReference type="Google" id="ProtNLM"/>
    </source>
</evidence>
<keyword evidence="3" id="KW-1185">Reference proteome</keyword>
<dbReference type="RefSeq" id="WP_381352485.1">
    <property type="nucleotide sequence ID" value="NZ_JBHSYU010000001.1"/>
</dbReference>
<sequence>MLLRIALICAVLGTGCAAWTSSGVGRMHSMDIRELRRQQRFKHVLTANSATAKTRGEGAPAVSGTAGVSVCTECGAASGPL</sequence>
<proteinExistence type="predicted"/>
<gene>
    <name evidence="2" type="ORF">GCM10010347_46140</name>
</gene>
<dbReference type="Proteomes" id="UP000642673">
    <property type="component" value="Unassembled WGS sequence"/>
</dbReference>
<name>A0ABQ3F1M7_9ACTN</name>
<keyword evidence="1" id="KW-0732">Signal</keyword>
<feature type="chain" id="PRO_5047360181" description="Lipoprotein" evidence="1">
    <location>
        <begin position="18"/>
        <end position="81"/>
    </location>
</feature>
<dbReference type="EMBL" id="BMVP01000010">
    <property type="protein sequence ID" value="GHB70741.1"/>
    <property type="molecule type" value="Genomic_DNA"/>
</dbReference>
<evidence type="ECO:0000313" key="2">
    <source>
        <dbReference type="EMBL" id="GHB70741.1"/>
    </source>
</evidence>
<dbReference type="PROSITE" id="PS51257">
    <property type="entry name" value="PROKAR_LIPOPROTEIN"/>
    <property type="match status" value="1"/>
</dbReference>
<evidence type="ECO:0000313" key="3">
    <source>
        <dbReference type="Proteomes" id="UP000642673"/>
    </source>
</evidence>
<comment type="caution">
    <text evidence="2">The sequence shown here is derived from an EMBL/GenBank/DDBJ whole genome shotgun (WGS) entry which is preliminary data.</text>
</comment>
<reference evidence="3" key="1">
    <citation type="journal article" date="2019" name="Int. J. Syst. Evol. Microbiol.">
        <title>The Global Catalogue of Microorganisms (GCM) 10K type strain sequencing project: providing services to taxonomists for standard genome sequencing and annotation.</title>
        <authorList>
            <consortium name="The Broad Institute Genomics Platform"/>
            <consortium name="The Broad Institute Genome Sequencing Center for Infectious Disease"/>
            <person name="Wu L."/>
            <person name="Ma J."/>
        </authorList>
    </citation>
    <scope>NUCLEOTIDE SEQUENCE [LARGE SCALE GENOMIC DNA]</scope>
    <source>
        <strain evidence="3">JCM 4738</strain>
    </source>
</reference>
<feature type="signal peptide" evidence="1">
    <location>
        <begin position="1"/>
        <end position="17"/>
    </location>
</feature>
<evidence type="ECO:0000256" key="1">
    <source>
        <dbReference type="SAM" id="SignalP"/>
    </source>
</evidence>
<organism evidence="2 3">
    <name type="scientific">Streptomyces cirratus</name>
    <dbReference type="NCBI Taxonomy" id="68187"/>
    <lineage>
        <taxon>Bacteria</taxon>
        <taxon>Bacillati</taxon>
        <taxon>Actinomycetota</taxon>
        <taxon>Actinomycetes</taxon>
        <taxon>Kitasatosporales</taxon>
        <taxon>Streptomycetaceae</taxon>
        <taxon>Streptomyces</taxon>
    </lineage>
</organism>
<accession>A0ABQ3F1M7</accession>